<dbReference type="Pfam" id="PF10129">
    <property type="entry name" value="OpgC_C"/>
    <property type="match status" value="1"/>
</dbReference>
<dbReference type="InterPro" id="IPR014550">
    <property type="entry name" value="UCP028704_OpgC"/>
</dbReference>
<dbReference type="PIRSF" id="PIRSF028704">
    <property type="entry name" value="UPC028704"/>
    <property type="match status" value="1"/>
</dbReference>
<feature type="transmembrane region" description="Helical" evidence="2">
    <location>
        <begin position="277"/>
        <end position="298"/>
    </location>
</feature>
<gene>
    <name evidence="3" type="ORF">EHV23_00075</name>
</gene>
<feature type="transmembrane region" description="Helical" evidence="2">
    <location>
        <begin position="363"/>
        <end position="383"/>
    </location>
</feature>
<dbReference type="PANTHER" id="PTHR38592">
    <property type="entry name" value="BLL4819 PROTEIN"/>
    <property type="match status" value="1"/>
</dbReference>
<evidence type="ECO:0000256" key="1">
    <source>
        <dbReference type="SAM" id="MobiDB-lite"/>
    </source>
</evidence>
<evidence type="ECO:0000313" key="3">
    <source>
        <dbReference type="EMBL" id="RRN44741.1"/>
    </source>
</evidence>
<keyword evidence="4" id="KW-1185">Reference proteome</keyword>
<organism evidence="3 4">
    <name type="scientific">Lautropia dentalis</name>
    <dbReference type="NCBI Taxonomy" id="2490857"/>
    <lineage>
        <taxon>Bacteria</taxon>
        <taxon>Pseudomonadati</taxon>
        <taxon>Pseudomonadota</taxon>
        <taxon>Betaproteobacteria</taxon>
        <taxon>Burkholderiales</taxon>
        <taxon>Burkholderiaceae</taxon>
        <taxon>Lautropia</taxon>
    </lineage>
</organism>
<feature type="transmembrane region" description="Helical" evidence="2">
    <location>
        <begin position="216"/>
        <end position="233"/>
    </location>
</feature>
<dbReference type="Proteomes" id="UP000270261">
    <property type="component" value="Unassembled WGS sequence"/>
</dbReference>
<feature type="transmembrane region" description="Helical" evidence="2">
    <location>
        <begin position="94"/>
        <end position="112"/>
    </location>
</feature>
<keyword evidence="2" id="KW-1133">Transmembrane helix</keyword>
<feature type="transmembrane region" description="Helical" evidence="2">
    <location>
        <begin position="322"/>
        <end position="342"/>
    </location>
</feature>
<feature type="transmembrane region" description="Helical" evidence="2">
    <location>
        <begin position="245"/>
        <end position="265"/>
    </location>
</feature>
<dbReference type="OrthoDB" id="9775975at2"/>
<reference evidence="3 4" key="1">
    <citation type="submission" date="2018-11" db="EMBL/GenBank/DDBJ databases">
        <title>Genome sequencing of Lautropia sp. KCOM 2505 (= ChDC F240).</title>
        <authorList>
            <person name="Kook J.-K."/>
            <person name="Park S.-N."/>
            <person name="Lim Y.K."/>
        </authorList>
    </citation>
    <scope>NUCLEOTIDE SEQUENCE [LARGE SCALE GENOMIC DNA]</scope>
    <source>
        <strain evidence="3 4">KCOM 2505</strain>
    </source>
</reference>
<evidence type="ECO:0000256" key="2">
    <source>
        <dbReference type="SAM" id="Phobius"/>
    </source>
</evidence>
<feature type="transmembrane region" description="Helical" evidence="2">
    <location>
        <begin position="389"/>
        <end position="411"/>
    </location>
</feature>
<evidence type="ECO:0000313" key="4">
    <source>
        <dbReference type="Proteomes" id="UP000270261"/>
    </source>
</evidence>
<comment type="caution">
    <text evidence="3">The sequence shown here is derived from an EMBL/GenBank/DDBJ whole genome shotgun (WGS) entry which is preliminary data.</text>
</comment>
<name>A0A3R8LMY5_9BURK</name>
<proteinExistence type="predicted"/>
<keyword evidence="2" id="KW-0812">Transmembrane</keyword>
<feature type="transmembrane region" description="Helical" evidence="2">
    <location>
        <begin position="62"/>
        <end position="82"/>
    </location>
</feature>
<keyword evidence="2" id="KW-0472">Membrane</keyword>
<feature type="region of interest" description="Disordered" evidence="1">
    <location>
        <begin position="1"/>
        <end position="52"/>
    </location>
</feature>
<feature type="transmembrane region" description="Helical" evidence="2">
    <location>
        <begin position="193"/>
        <end position="209"/>
    </location>
</feature>
<dbReference type="RefSeq" id="WP_125094149.1">
    <property type="nucleotide sequence ID" value="NZ_RRUE01000001.1"/>
</dbReference>
<feature type="transmembrane region" description="Helical" evidence="2">
    <location>
        <begin position="133"/>
        <end position="153"/>
    </location>
</feature>
<accession>A0A3R8LMY5</accession>
<feature type="compositionally biased region" description="Low complexity" evidence="1">
    <location>
        <begin position="23"/>
        <end position="50"/>
    </location>
</feature>
<dbReference type="AlphaFoldDB" id="A0A3R8LMY5"/>
<sequence length="432" mass="48183">MALASTAGAGIPATASGHAPQGTPDTASAAAQPAASPAATPASPVATATPPAKPPRDLRLDFFRGLALWFIFIDHIPSSSIAQLTFRNFGFSDATEIFVFISGYTAALVYGSSLQKRGFLFMEMQVLKRCWQLYAAHILLFIFFIAEISWVAVRYGNASFLEELNVQAFMDSPLESVLDALILRYRPVNLDVLPMYMALLFALPLMLVIARMSRPLLLAVSLFIWWGVQHYHWAWPVYESGDVWFFNPMGWQLMFVIGILCCSVRNQTSRWLQWRPWLAWICVIYLVLAAIIAIGWRVPAIDEVTKPLVGDWLYPIDKNNLGPARVLHFLAVAYLVAHYTRVDAAFLRWPLIQPIIRCGQHSLHIFCLGIALSFVAHFLLMEFGRSPVIQWLVILGGVAAMSGLAYLLHWYKTRTGSGAKPPATKTATTTQH</sequence>
<dbReference type="PANTHER" id="PTHR38592:SF3">
    <property type="entry name" value="BLL4819 PROTEIN"/>
    <property type="match status" value="1"/>
</dbReference>
<dbReference type="EMBL" id="RRUE01000001">
    <property type="protein sequence ID" value="RRN44741.1"/>
    <property type="molecule type" value="Genomic_DNA"/>
</dbReference>
<protein>
    <submittedName>
        <fullName evidence="3">OpgC domain-containing protein</fullName>
    </submittedName>
</protein>